<feature type="compositionally biased region" description="Basic and acidic residues" evidence="2">
    <location>
        <begin position="1161"/>
        <end position="1172"/>
    </location>
</feature>
<dbReference type="Pfam" id="PF08161">
    <property type="entry name" value="RRP12_HEAT"/>
    <property type="match status" value="1"/>
</dbReference>
<feature type="compositionally biased region" description="Polar residues" evidence="2">
    <location>
        <begin position="720"/>
        <end position="732"/>
    </location>
</feature>
<feature type="domain" description="RRP12 HEAT" evidence="3">
    <location>
        <begin position="361"/>
        <end position="669"/>
    </location>
</feature>
<feature type="region of interest" description="Disordered" evidence="2">
    <location>
        <begin position="1161"/>
        <end position="1211"/>
    </location>
</feature>
<dbReference type="Pfam" id="PF25772">
    <property type="entry name" value="HEAT_RRP12_N"/>
    <property type="match status" value="1"/>
</dbReference>
<evidence type="ECO:0000313" key="6">
    <source>
        <dbReference type="Proteomes" id="UP000653305"/>
    </source>
</evidence>
<dbReference type="InterPro" id="IPR011989">
    <property type="entry name" value="ARM-like"/>
</dbReference>
<dbReference type="EMBL" id="BMAC01000139">
    <property type="protein sequence ID" value="GFP87210.1"/>
    <property type="molecule type" value="Genomic_DNA"/>
</dbReference>
<comment type="caution">
    <text evidence="5">The sequence shown here is derived from an EMBL/GenBank/DDBJ whole genome shotgun (WGS) entry which is preliminary data.</text>
</comment>
<evidence type="ECO:0000259" key="3">
    <source>
        <dbReference type="Pfam" id="PF08161"/>
    </source>
</evidence>
<feature type="domain" description="RRP12 N-terminal HEAT" evidence="4">
    <location>
        <begin position="7"/>
        <end position="296"/>
    </location>
</feature>
<reference evidence="5" key="1">
    <citation type="submission" date="2020-07" db="EMBL/GenBank/DDBJ databases">
        <title>Ethylene signaling mediates host invasion by parasitic plants.</title>
        <authorList>
            <person name="Yoshida S."/>
        </authorList>
    </citation>
    <scope>NUCLEOTIDE SEQUENCE</scope>
    <source>
        <strain evidence="5">Okayama</strain>
    </source>
</reference>
<gene>
    <name evidence="5" type="ORF">PHJA_000864700</name>
</gene>
<dbReference type="InterPro" id="IPR057860">
    <property type="entry name" value="HEAT_RRP12_N"/>
</dbReference>
<comment type="similarity">
    <text evidence="1">Belongs to the RRP12 family.</text>
</comment>
<name>A0A830BHZ1_9LAMI</name>
<accession>A0A830BHZ1</accession>
<dbReference type="OrthoDB" id="2192888at2759"/>
<dbReference type="Gene3D" id="1.25.10.10">
    <property type="entry name" value="Leucine-rich Repeat Variant"/>
    <property type="match status" value="2"/>
</dbReference>
<sequence>MEGVEMETAPPAQYPDEGFCAAVLSQFSKSTNEHHLHICAVIGAMSQELIDQNLPLTPITYFGATCSSLDRLSSSSDPPGHLLDALLTILSLVIDRFSPVVLRTKYVYLSELLIRILGVKSVGVNGVVPGIKCASRLLIAREKVEWADVAQLFGVLTAYVADDRLKPSSLSIDLGGETQIRKQSHTCLCEALEYFQLAPALAPLLAPASEAITNIFERFLLIAGGSNSTVSEGPKAAQEILYILDALKICLPYMSSKYTTNILKYFKSLLELRYPIVTRRIADGLNALCLHSAGEVSAEALLELLCSLTTSISPDESSADSMMFTARLLDTGMKKVYSLNRQICVVKLPVVFNALKDILASEHEEASVAAVASFKSLIQSCIDESLIKQGVDQITVNADATTRKTGPTVIEKVCATIESLLDYHYEPVWDMSFQIASTLFDKLGKYSSYFLEETLKSLADMQKLPDEDFALRKQLHECMGKALGAMETETFLSLLPLNLEAQDLSESNLWLFPILKQYTVGAHLNFFTKSILPMIREMKQKSAALEREGKIHSARSIDGIVYSLWSLLPSFCNYPVDTAESFNGLERALCTALQEEPMVRGLICSGLQILIQQNKRILEGKQNSPNIEIGVAEERAIALYTADVAGLNLTTLKSCARELLSVLTGIYSKSSKDTGGILQSTIGELASISDKEVVTWFFKKTMQKLLKVTQEAGKSRNSKDSNSMQVDNSSDEGSLSTARAQLFDLAVSLLPGLNSKEIDLLFIALKPALKDVDGLIQKKAYRALSLLFQDSDDFTSRKFEEVLGLMIEVLPSCHFSAKCHRLNCLYYLIIHATKEGSEKRRHDITASFLTEIVLALKEANKKTRNRAYDILVQIGHACEDVEKGGDEKLLQFFNMVAGGLAGETPHMISAAMTGLARLAYEFSDLVSSAYNVLPSAFLLLQRKNKEIVKANLGLLKVLVAKSQAEGLQTHLRGMVEGLLNWQDGTKNHFKAKVKLLLEMLVKKCGLDAVKEVMPEEHMKLLTNIRKLKDRKEKKHAAKSVDGKSVVSKATTSRISRWNHTKVFSDFDDDETMISDGEFTDAKSIHGRQSKSALQSKASLLRSKKSRKTAKSLEEDAFDQLDNDEPLDLLDRQKTRSALRSSQQLKTKNDYLDDEPFIDSEGRLVIQEDGKSRKADRKHKREQTEEADGRSEAGSHFSANSRKTRKRVKTSESGWAYTGKEYASKKAGGDLKRKDKLEPYAYWPLDRKMMSQRPEHRAAARKGMASVVKLTKRLEGRSVSSALSVKGIALRKGKKKGGQKIN</sequence>
<evidence type="ECO:0000256" key="1">
    <source>
        <dbReference type="ARBA" id="ARBA00007690"/>
    </source>
</evidence>
<organism evidence="5 6">
    <name type="scientific">Phtheirospermum japonicum</name>
    <dbReference type="NCBI Taxonomy" id="374723"/>
    <lineage>
        <taxon>Eukaryota</taxon>
        <taxon>Viridiplantae</taxon>
        <taxon>Streptophyta</taxon>
        <taxon>Embryophyta</taxon>
        <taxon>Tracheophyta</taxon>
        <taxon>Spermatophyta</taxon>
        <taxon>Magnoliopsida</taxon>
        <taxon>eudicotyledons</taxon>
        <taxon>Gunneridae</taxon>
        <taxon>Pentapetalae</taxon>
        <taxon>asterids</taxon>
        <taxon>lamiids</taxon>
        <taxon>Lamiales</taxon>
        <taxon>Orobanchaceae</taxon>
        <taxon>Orobanchaceae incertae sedis</taxon>
        <taxon>Phtheirospermum</taxon>
    </lineage>
</organism>
<dbReference type="InterPro" id="IPR016024">
    <property type="entry name" value="ARM-type_fold"/>
</dbReference>
<evidence type="ECO:0000259" key="4">
    <source>
        <dbReference type="Pfam" id="PF25772"/>
    </source>
</evidence>
<dbReference type="PANTHER" id="PTHR48445">
    <property type="entry name" value="OS02G0782100 PROTEIN"/>
    <property type="match status" value="1"/>
</dbReference>
<keyword evidence="6" id="KW-1185">Reference proteome</keyword>
<proteinExistence type="inferred from homology"/>
<dbReference type="InterPro" id="IPR012978">
    <property type="entry name" value="HEAT_RRP12"/>
</dbReference>
<evidence type="ECO:0000313" key="5">
    <source>
        <dbReference type="EMBL" id="GFP87210.1"/>
    </source>
</evidence>
<protein>
    <submittedName>
        <fullName evidence="5">Rrp12-like protein</fullName>
    </submittedName>
</protein>
<evidence type="ECO:0000256" key="2">
    <source>
        <dbReference type="SAM" id="MobiDB-lite"/>
    </source>
</evidence>
<feature type="compositionally biased region" description="Basic and acidic residues" evidence="2">
    <location>
        <begin position="1181"/>
        <end position="1192"/>
    </location>
</feature>
<feature type="region of interest" description="Disordered" evidence="2">
    <location>
        <begin position="1079"/>
        <end position="1112"/>
    </location>
</feature>
<dbReference type="Proteomes" id="UP000653305">
    <property type="component" value="Unassembled WGS sequence"/>
</dbReference>
<dbReference type="SUPFAM" id="SSF48371">
    <property type="entry name" value="ARM repeat"/>
    <property type="match status" value="1"/>
</dbReference>
<feature type="compositionally biased region" description="Low complexity" evidence="2">
    <location>
        <begin position="1089"/>
        <end position="1100"/>
    </location>
</feature>
<feature type="region of interest" description="Disordered" evidence="2">
    <location>
        <begin position="711"/>
        <end position="732"/>
    </location>
</feature>
<dbReference type="PANTHER" id="PTHR48445:SF1">
    <property type="entry name" value="OS02G0782100 PROTEIN"/>
    <property type="match status" value="1"/>
</dbReference>